<protein>
    <submittedName>
        <fullName evidence="1">Uncharacterized protein</fullName>
    </submittedName>
</protein>
<accession>A0A0G4H714</accession>
<organism evidence="1 2">
    <name type="scientific">Vitrella brassicaformis (strain CCMP3155)</name>
    <dbReference type="NCBI Taxonomy" id="1169540"/>
    <lineage>
        <taxon>Eukaryota</taxon>
        <taxon>Sar</taxon>
        <taxon>Alveolata</taxon>
        <taxon>Colpodellida</taxon>
        <taxon>Vitrellaceae</taxon>
        <taxon>Vitrella</taxon>
    </lineage>
</organism>
<evidence type="ECO:0000313" key="1">
    <source>
        <dbReference type="EMBL" id="CEM39661.1"/>
    </source>
</evidence>
<name>A0A0G4H714_VITBC</name>
<sequence length="133" mass="14420">MITMSASSDSGHLDSSVKNELHAVRQYLVNQTRDAESEHDAIPGPLNEHLVEACEASVRPPSWTGPIDPPSALYHALTDAHNLLRKSALFREDPPNGLAPPPSLVRVTAFIARHPSLDLAGLDCNLLRVTVET</sequence>
<dbReference type="Proteomes" id="UP000041254">
    <property type="component" value="Unassembled WGS sequence"/>
</dbReference>
<reference evidence="1 2" key="1">
    <citation type="submission" date="2014-11" db="EMBL/GenBank/DDBJ databases">
        <authorList>
            <person name="Zhu J."/>
            <person name="Qi W."/>
            <person name="Song R."/>
        </authorList>
    </citation>
    <scope>NUCLEOTIDE SEQUENCE [LARGE SCALE GENOMIC DNA]</scope>
</reference>
<dbReference type="InParanoid" id="A0A0G4H714"/>
<proteinExistence type="predicted"/>
<keyword evidence="2" id="KW-1185">Reference proteome</keyword>
<evidence type="ECO:0000313" key="2">
    <source>
        <dbReference type="Proteomes" id="UP000041254"/>
    </source>
</evidence>
<dbReference type="AlphaFoldDB" id="A0A0G4H714"/>
<dbReference type="EMBL" id="CDMY01001045">
    <property type="protein sequence ID" value="CEM39661.1"/>
    <property type="molecule type" value="Genomic_DNA"/>
</dbReference>
<gene>
    <name evidence="1" type="ORF">Vbra_19712</name>
</gene>
<dbReference type="VEuPathDB" id="CryptoDB:Vbra_19712"/>